<feature type="compositionally biased region" description="Polar residues" evidence="3">
    <location>
        <begin position="46"/>
        <end position="60"/>
    </location>
</feature>
<evidence type="ECO:0000259" key="4">
    <source>
        <dbReference type="SMART" id="SM00322"/>
    </source>
</evidence>
<feature type="domain" description="K Homology" evidence="4">
    <location>
        <begin position="362"/>
        <end position="438"/>
    </location>
</feature>
<feature type="region of interest" description="Disordered" evidence="3">
    <location>
        <begin position="147"/>
        <end position="166"/>
    </location>
</feature>
<dbReference type="SMART" id="SM00322">
    <property type="entry name" value="KH"/>
    <property type="match status" value="5"/>
</dbReference>
<keyword evidence="6" id="KW-1185">Reference proteome</keyword>
<dbReference type="PROSITE" id="PS50084">
    <property type="entry name" value="KH_TYPE_1"/>
    <property type="match status" value="5"/>
</dbReference>
<gene>
    <name evidence="5" type="ORF">O6P43_028006</name>
</gene>
<proteinExistence type="predicted"/>
<evidence type="ECO:0000256" key="2">
    <source>
        <dbReference type="PROSITE-ProRule" id="PRU00117"/>
    </source>
</evidence>
<protein>
    <submittedName>
        <fullName evidence="5">KH domain-containing protein</fullName>
    </submittedName>
</protein>
<dbReference type="InterPro" id="IPR004087">
    <property type="entry name" value="KH_dom"/>
</dbReference>
<dbReference type="Pfam" id="PF00013">
    <property type="entry name" value="KH_1"/>
    <property type="match status" value="5"/>
</dbReference>
<feature type="compositionally biased region" description="Basic and acidic residues" evidence="3">
    <location>
        <begin position="149"/>
        <end position="159"/>
    </location>
</feature>
<keyword evidence="1" id="KW-0677">Repeat</keyword>
<feature type="domain" description="K Homology" evidence="4">
    <location>
        <begin position="218"/>
        <end position="293"/>
    </location>
</feature>
<feature type="domain" description="K Homology" evidence="4">
    <location>
        <begin position="86"/>
        <end position="161"/>
    </location>
</feature>
<dbReference type="InterPro" id="IPR004088">
    <property type="entry name" value="KH_dom_type_1"/>
</dbReference>
<organism evidence="5 6">
    <name type="scientific">Quillaja saponaria</name>
    <name type="common">Soap bark tree</name>
    <dbReference type="NCBI Taxonomy" id="32244"/>
    <lineage>
        <taxon>Eukaryota</taxon>
        <taxon>Viridiplantae</taxon>
        <taxon>Streptophyta</taxon>
        <taxon>Embryophyta</taxon>
        <taxon>Tracheophyta</taxon>
        <taxon>Spermatophyta</taxon>
        <taxon>Magnoliopsida</taxon>
        <taxon>eudicotyledons</taxon>
        <taxon>Gunneridae</taxon>
        <taxon>Pentapetalae</taxon>
        <taxon>rosids</taxon>
        <taxon>fabids</taxon>
        <taxon>Fabales</taxon>
        <taxon>Quillajaceae</taxon>
        <taxon>Quillaja</taxon>
    </lineage>
</organism>
<dbReference type="AlphaFoldDB" id="A0AAD7L5P4"/>
<evidence type="ECO:0000313" key="5">
    <source>
        <dbReference type="EMBL" id="KAJ7952053.1"/>
    </source>
</evidence>
<dbReference type="Gene3D" id="3.30.310.210">
    <property type="match status" value="1"/>
</dbReference>
<sequence length="725" mass="78488">MALTRVSLHQFSHPQYFPSPSISFSSCVILTWLAYLPMESCFISNNKRPLDPTTPNSDHTPTNKRRLHPPPTPSPPSATLRPSYQSETLLRILCPRSKIGAFFGKSGSLLRQFREITGAQIHVEDSGIPSSDERVILIIADNNYTNSANEHKQQKERQGFSDSSNPSMGYCNEGSPVQQALVRVFERTVRVNEDRTDDTGKESISDSNINGDGIEIKGMVVCRLLAQSSQVGSVLGRGGKIVEKIRQESGAQIRVLPKDQIPACAFPGDELIQITGTFSAVKKALFSVSSCLQDSPTVDAGTSGMFKPSGLFHGTAMPAQVDSFPHRGYASSDYAADCYSRGYSSVPGAENIGAGQQMFVEEEVVFKLLCQHDKVGSLIGKGGSIVRALQIETGASIKVADSAPDSDEHVVVISAQENSDQKHSPSQDAVIRVHCRIAEIGFEPGAAIIARLLVHSQQIGCLLGKGGFIISEMRRATGASIRIFPKEQAPKYGSYCEEVVQVIGSFQSVQDALFHITSRLRETIFPMKPLHPNFSVPHLSPFPEMPSPFFRTRHHPASPGHYPSQVGHPHGIDRSAIHSQLDHQPAVSPGMNRGPPNVDRSCSYDRPASPRSWTPQEVGRVIPRGTADSMGLASGNMPLASGNPALKLTRTTVEVTIPQTYLTYIIGENNSNLSHIRQISGAKVEVHEPKNGATEGLVIVSGVPDQTHAAQSLIQAFILCGQTAA</sequence>
<name>A0AAD7L5P4_QUISA</name>
<dbReference type="Gene3D" id="3.30.1370.10">
    <property type="entry name" value="K Homology domain, type 1"/>
    <property type="match status" value="3"/>
</dbReference>
<evidence type="ECO:0000256" key="3">
    <source>
        <dbReference type="SAM" id="MobiDB-lite"/>
    </source>
</evidence>
<comment type="caution">
    <text evidence="5">The sequence shown here is derived from an EMBL/GenBank/DDBJ whole genome shotgun (WGS) entry which is preliminary data.</text>
</comment>
<dbReference type="InterPro" id="IPR036612">
    <property type="entry name" value="KH_dom_type_1_sf"/>
</dbReference>
<feature type="domain" description="K Homology" evidence="4">
    <location>
        <begin position="446"/>
        <end position="521"/>
    </location>
</feature>
<dbReference type="PROSITE" id="PS51257">
    <property type="entry name" value="PROKAR_LIPOPROTEIN"/>
    <property type="match status" value="1"/>
</dbReference>
<dbReference type="PANTHER" id="PTHR10288">
    <property type="entry name" value="KH DOMAIN CONTAINING RNA BINDING PROTEIN"/>
    <property type="match status" value="1"/>
</dbReference>
<feature type="region of interest" description="Disordered" evidence="3">
    <location>
        <begin position="46"/>
        <end position="81"/>
    </location>
</feature>
<keyword evidence="2" id="KW-0694">RNA-binding</keyword>
<accession>A0AAD7L5P4</accession>
<evidence type="ECO:0000313" key="6">
    <source>
        <dbReference type="Proteomes" id="UP001163823"/>
    </source>
</evidence>
<dbReference type="KEGG" id="qsa:O6P43_028006"/>
<feature type="domain" description="K Homology" evidence="4">
    <location>
        <begin position="649"/>
        <end position="719"/>
    </location>
</feature>
<dbReference type="EMBL" id="JARAOO010000011">
    <property type="protein sequence ID" value="KAJ7952053.1"/>
    <property type="molecule type" value="Genomic_DNA"/>
</dbReference>
<dbReference type="SUPFAM" id="SSF54791">
    <property type="entry name" value="Eukaryotic type KH-domain (KH-domain type I)"/>
    <property type="match status" value="5"/>
</dbReference>
<evidence type="ECO:0000256" key="1">
    <source>
        <dbReference type="ARBA" id="ARBA00022737"/>
    </source>
</evidence>
<dbReference type="GO" id="GO:0003723">
    <property type="term" value="F:RNA binding"/>
    <property type="evidence" value="ECO:0007669"/>
    <property type="project" value="UniProtKB-UniRule"/>
</dbReference>
<dbReference type="CDD" id="cd22459">
    <property type="entry name" value="KH-I_PEPPER_rpt1_like"/>
    <property type="match status" value="1"/>
</dbReference>
<reference evidence="5" key="1">
    <citation type="journal article" date="2023" name="Science">
        <title>Elucidation of the pathway for biosynthesis of saponin adjuvants from the soapbark tree.</title>
        <authorList>
            <person name="Reed J."/>
            <person name="Orme A."/>
            <person name="El-Demerdash A."/>
            <person name="Owen C."/>
            <person name="Martin L.B.B."/>
            <person name="Misra R.C."/>
            <person name="Kikuchi S."/>
            <person name="Rejzek M."/>
            <person name="Martin A.C."/>
            <person name="Harkess A."/>
            <person name="Leebens-Mack J."/>
            <person name="Louveau T."/>
            <person name="Stephenson M.J."/>
            <person name="Osbourn A."/>
        </authorList>
    </citation>
    <scope>NUCLEOTIDE SEQUENCE</scope>
    <source>
        <strain evidence="5">S10</strain>
    </source>
</reference>
<dbReference type="Proteomes" id="UP001163823">
    <property type="component" value="Chromosome 11"/>
</dbReference>
<dbReference type="CDD" id="cd22460">
    <property type="entry name" value="KH-I_PEPPER_rpt2_like"/>
    <property type="match status" value="2"/>
</dbReference>